<keyword evidence="3" id="KW-1185">Reference proteome</keyword>
<dbReference type="InterPro" id="IPR025164">
    <property type="entry name" value="Toastrack_DUF4097"/>
</dbReference>
<gene>
    <name evidence="2" type="ORF">HYG85_11075</name>
</gene>
<reference evidence="2 3" key="1">
    <citation type="submission" date="2020-07" db="EMBL/GenBank/DDBJ databases">
        <title>Vallitalea guaymasensis genome.</title>
        <authorList>
            <person name="Postec A."/>
        </authorList>
    </citation>
    <scope>NUCLEOTIDE SEQUENCE [LARGE SCALE GENOMIC DNA]</scope>
    <source>
        <strain evidence="2 3">Ra1766G1</strain>
    </source>
</reference>
<organism evidence="2 3">
    <name type="scientific">Vallitalea guaymasensis</name>
    <dbReference type="NCBI Taxonomy" id="1185412"/>
    <lineage>
        <taxon>Bacteria</taxon>
        <taxon>Bacillati</taxon>
        <taxon>Bacillota</taxon>
        <taxon>Clostridia</taxon>
        <taxon>Lachnospirales</taxon>
        <taxon>Vallitaleaceae</taxon>
        <taxon>Vallitalea</taxon>
    </lineage>
</organism>
<feature type="domain" description="DUF4097" evidence="1">
    <location>
        <begin position="115"/>
        <end position="366"/>
    </location>
</feature>
<evidence type="ECO:0000313" key="3">
    <source>
        <dbReference type="Proteomes" id="UP000677305"/>
    </source>
</evidence>
<evidence type="ECO:0000313" key="2">
    <source>
        <dbReference type="EMBL" id="QUH29431.1"/>
    </source>
</evidence>
<sequence>MKKLKNMAIILSITLVVSFFGIIAYASTNNINTIGYFGFNPFYSNNNNHDDTTDSDKNDYDWLQNLPFVPNQVKDIIQDSIDESIHDSMITDYDHSIYNKTEDTIVDNFPCEDLDKISINTDVAIIVFKKEDRKDIKVEYIYTKPKTNSYSINYNTDVKNNTLDITQRIVTKNFFGSMNKGNYTNDITVYVPNDFEVDTLYINNNLGEINNSDFFSDVKNIEIISSLGKIDITLANYKESVILTSSMGKIDYYNNAKVDKLNMSSSSGVIYMESNNTIKNCTVNADMGGINIVSNGKIDNCDLESDMGAITASFKQKLDSLNISSDMGSIKVDLYDNDNSIISTNVSMGKIKSDFPTSSKKGDYNVDCDMGDITIRKK</sequence>
<dbReference type="Proteomes" id="UP000677305">
    <property type="component" value="Chromosome"/>
</dbReference>
<evidence type="ECO:0000259" key="1">
    <source>
        <dbReference type="Pfam" id="PF13349"/>
    </source>
</evidence>
<protein>
    <submittedName>
        <fullName evidence="2">DUF4097 family beta strand repeat protein</fullName>
    </submittedName>
</protein>
<dbReference type="RefSeq" id="WP_212693509.1">
    <property type="nucleotide sequence ID" value="NZ_CP058561.1"/>
</dbReference>
<dbReference type="KEGG" id="vgu:HYG85_11075"/>
<dbReference type="EMBL" id="CP058561">
    <property type="protein sequence ID" value="QUH29431.1"/>
    <property type="molecule type" value="Genomic_DNA"/>
</dbReference>
<accession>A0A8J8MAK2</accession>
<dbReference type="AlphaFoldDB" id="A0A8J8MAK2"/>
<dbReference type="Pfam" id="PF13349">
    <property type="entry name" value="DUF4097"/>
    <property type="match status" value="1"/>
</dbReference>
<proteinExistence type="predicted"/>
<name>A0A8J8MAK2_9FIRM</name>